<sequence length="376" mass="40029">MKSVLTGIFWFTLFHVAAASYHLVMDHSGQNFFNGWNFIDNWDNTTNGDVNFIDQQDATSQKLAYVSGTGNAIIKVDNSTNVLYPNKRNSIRMESTDFYPVGTLFIIDALHMPFGCSVWPSIWTKGAAWPNDGEIDIIEAVNLMNNNQMALHTQPGCSHTTPQNQVGSSILNDCSTGSGCTVAETKQNSYGSGFAAASGGVFAAQFDTSGIYIWFWSRADLPDSVKQAATSSIADTSSWGAPSAAYPSSSCDISKFFGAQQLVIDITLCGDWAGVQSVYQSTCHTTPTGNCTADNIWGPGSPRYDDAYFELQSIRVFSAASPSASSGSPSGTSSGAPSTTLKSAAATNMQWFSGAKTTAQAILGAVWVVVVGAFVV</sequence>
<dbReference type="Pfam" id="PF26113">
    <property type="entry name" value="GH16_XgeA"/>
    <property type="match status" value="1"/>
</dbReference>
<feature type="domain" description="GH16" evidence="3">
    <location>
        <begin position="14"/>
        <end position="281"/>
    </location>
</feature>
<evidence type="ECO:0000259" key="3">
    <source>
        <dbReference type="PROSITE" id="PS51762"/>
    </source>
</evidence>
<keyword evidence="4" id="KW-0378">Hydrolase</keyword>
<proteinExistence type="predicted"/>
<evidence type="ECO:0000313" key="4">
    <source>
        <dbReference type="EMBL" id="KIJ64383.1"/>
    </source>
</evidence>
<evidence type="ECO:0000313" key="5">
    <source>
        <dbReference type="Proteomes" id="UP000053820"/>
    </source>
</evidence>
<protein>
    <submittedName>
        <fullName evidence="4">Glycoside hydrolase family 16 protein</fullName>
    </submittedName>
</protein>
<gene>
    <name evidence="4" type="ORF">HYDPIDRAFT_154853</name>
</gene>
<feature type="signal peptide" evidence="2">
    <location>
        <begin position="1"/>
        <end position="19"/>
    </location>
</feature>
<feature type="chain" id="PRO_5002205833" evidence="2">
    <location>
        <begin position="20"/>
        <end position="376"/>
    </location>
</feature>
<dbReference type="FunFam" id="2.60.120.200:FF:000179">
    <property type="entry name" value="Unplaced genomic scaffold supercont1.19, whole genome shotgun sequence"/>
    <property type="match status" value="1"/>
</dbReference>
<dbReference type="Gene3D" id="2.60.120.200">
    <property type="match status" value="1"/>
</dbReference>
<feature type="region of interest" description="Disordered" evidence="1">
    <location>
        <begin position="320"/>
        <end position="339"/>
    </location>
</feature>
<dbReference type="InterPro" id="IPR013320">
    <property type="entry name" value="ConA-like_dom_sf"/>
</dbReference>
<evidence type="ECO:0000256" key="1">
    <source>
        <dbReference type="SAM" id="MobiDB-lite"/>
    </source>
</evidence>
<dbReference type="PANTHER" id="PTHR10963:SF24">
    <property type="entry name" value="GLYCOSIDASE C21B10.07-RELATED"/>
    <property type="match status" value="1"/>
</dbReference>
<keyword evidence="5" id="KW-1185">Reference proteome</keyword>
<dbReference type="InterPro" id="IPR050546">
    <property type="entry name" value="Glycosyl_Hydrlase_16"/>
</dbReference>
<organism evidence="4 5">
    <name type="scientific">Hydnomerulius pinastri MD-312</name>
    <dbReference type="NCBI Taxonomy" id="994086"/>
    <lineage>
        <taxon>Eukaryota</taxon>
        <taxon>Fungi</taxon>
        <taxon>Dikarya</taxon>
        <taxon>Basidiomycota</taxon>
        <taxon>Agaricomycotina</taxon>
        <taxon>Agaricomycetes</taxon>
        <taxon>Agaricomycetidae</taxon>
        <taxon>Boletales</taxon>
        <taxon>Boletales incertae sedis</taxon>
        <taxon>Leucogyrophana</taxon>
    </lineage>
</organism>
<evidence type="ECO:0000256" key="2">
    <source>
        <dbReference type="SAM" id="SignalP"/>
    </source>
</evidence>
<accession>A0A0C9W9G4</accession>
<dbReference type="PROSITE" id="PS51762">
    <property type="entry name" value="GH16_2"/>
    <property type="match status" value="1"/>
</dbReference>
<name>A0A0C9W9G4_9AGAM</name>
<dbReference type="GO" id="GO:0009251">
    <property type="term" value="P:glucan catabolic process"/>
    <property type="evidence" value="ECO:0007669"/>
    <property type="project" value="TreeGrafter"/>
</dbReference>
<dbReference type="CDD" id="cd02181">
    <property type="entry name" value="GH16_fungal_Lam16A_glucanase"/>
    <property type="match status" value="1"/>
</dbReference>
<keyword evidence="2" id="KW-0732">Signal</keyword>
<dbReference type="PANTHER" id="PTHR10963">
    <property type="entry name" value="GLYCOSYL HYDROLASE-RELATED"/>
    <property type="match status" value="1"/>
</dbReference>
<dbReference type="Proteomes" id="UP000053820">
    <property type="component" value="Unassembled WGS sequence"/>
</dbReference>
<dbReference type="SUPFAM" id="SSF49899">
    <property type="entry name" value="Concanavalin A-like lectins/glucanases"/>
    <property type="match status" value="1"/>
</dbReference>
<dbReference type="EMBL" id="KN839847">
    <property type="protein sequence ID" value="KIJ64383.1"/>
    <property type="molecule type" value="Genomic_DNA"/>
</dbReference>
<dbReference type="AlphaFoldDB" id="A0A0C9W9G4"/>
<dbReference type="OrthoDB" id="192832at2759"/>
<reference evidence="4 5" key="1">
    <citation type="submission" date="2014-04" db="EMBL/GenBank/DDBJ databases">
        <title>Evolutionary Origins and Diversification of the Mycorrhizal Mutualists.</title>
        <authorList>
            <consortium name="DOE Joint Genome Institute"/>
            <consortium name="Mycorrhizal Genomics Consortium"/>
            <person name="Kohler A."/>
            <person name="Kuo A."/>
            <person name="Nagy L.G."/>
            <person name="Floudas D."/>
            <person name="Copeland A."/>
            <person name="Barry K.W."/>
            <person name="Cichocki N."/>
            <person name="Veneault-Fourrey C."/>
            <person name="LaButti K."/>
            <person name="Lindquist E.A."/>
            <person name="Lipzen A."/>
            <person name="Lundell T."/>
            <person name="Morin E."/>
            <person name="Murat C."/>
            <person name="Riley R."/>
            <person name="Ohm R."/>
            <person name="Sun H."/>
            <person name="Tunlid A."/>
            <person name="Henrissat B."/>
            <person name="Grigoriev I.V."/>
            <person name="Hibbett D.S."/>
            <person name="Martin F."/>
        </authorList>
    </citation>
    <scope>NUCLEOTIDE SEQUENCE [LARGE SCALE GENOMIC DNA]</scope>
    <source>
        <strain evidence="4 5">MD-312</strain>
    </source>
</reference>
<dbReference type="GO" id="GO:0004553">
    <property type="term" value="F:hydrolase activity, hydrolyzing O-glycosyl compounds"/>
    <property type="evidence" value="ECO:0007669"/>
    <property type="project" value="InterPro"/>
</dbReference>
<dbReference type="InterPro" id="IPR000757">
    <property type="entry name" value="Beta-glucanase-like"/>
</dbReference>
<dbReference type="HOGENOM" id="CLU_016972_2_1_1"/>